<sequence length="91" mass="11003">MQPETRDHLFFHCPFAKTCWQYLCPSYDPQPNVHANINQLKQKLKVPFHMQLTISSLYSCRQIFKKEFNLVFHRAKRKNYAALATWLQNFR</sequence>
<evidence type="ECO:0000313" key="2">
    <source>
        <dbReference type="EnsemblPlants" id="PNT71761"/>
    </source>
</evidence>
<dbReference type="EMBL" id="CM000881">
    <property type="protein sequence ID" value="PNT71761.1"/>
    <property type="molecule type" value="Genomic_DNA"/>
</dbReference>
<dbReference type="EnsemblPlants" id="PNT71761">
    <property type="protein sequence ID" value="PNT71761"/>
    <property type="gene ID" value="BRADI_2g35017v3"/>
</dbReference>
<evidence type="ECO:0000313" key="3">
    <source>
        <dbReference type="Proteomes" id="UP000008810"/>
    </source>
</evidence>
<dbReference type="OrthoDB" id="1749000at2759"/>
<reference evidence="1 2" key="1">
    <citation type="journal article" date="2010" name="Nature">
        <title>Genome sequencing and analysis of the model grass Brachypodium distachyon.</title>
        <authorList>
            <consortium name="International Brachypodium Initiative"/>
        </authorList>
    </citation>
    <scope>NUCLEOTIDE SEQUENCE [LARGE SCALE GENOMIC DNA]</scope>
    <source>
        <strain evidence="1 2">Bd21</strain>
    </source>
</reference>
<dbReference type="Proteomes" id="UP000008810">
    <property type="component" value="Chromosome 2"/>
</dbReference>
<organism evidence="1">
    <name type="scientific">Brachypodium distachyon</name>
    <name type="common">Purple false brome</name>
    <name type="synonym">Trachynia distachya</name>
    <dbReference type="NCBI Taxonomy" id="15368"/>
    <lineage>
        <taxon>Eukaryota</taxon>
        <taxon>Viridiplantae</taxon>
        <taxon>Streptophyta</taxon>
        <taxon>Embryophyta</taxon>
        <taxon>Tracheophyta</taxon>
        <taxon>Spermatophyta</taxon>
        <taxon>Magnoliopsida</taxon>
        <taxon>Liliopsida</taxon>
        <taxon>Poales</taxon>
        <taxon>Poaceae</taxon>
        <taxon>BOP clade</taxon>
        <taxon>Pooideae</taxon>
        <taxon>Stipodae</taxon>
        <taxon>Brachypodieae</taxon>
        <taxon>Brachypodium</taxon>
    </lineage>
</organism>
<keyword evidence="3" id="KW-1185">Reference proteome</keyword>
<dbReference type="AlphaFoldDB" id="A0A2K2DBV7"/>
<reference evidence="2" key="3">
    <citation type="submission" date="2018-08" db="UniProtKB">
        <authorList>
            <consortium name="EnsemblPlants"/>
        </authorList>
    </citation>
    <scope>IDENTIFICATION</scope>
    <source>
        <strain evidence="2">cv. Bd21</strain>
    </source>
</reference>
<dbReference type="Gramene" id="PNT71761">
    <property type="protein sequence ID" value="PNT71761"/>
    <property type="gene ID" value="BRADI_2g35017v3"/>
</dbReference>
<evidence type="ECO:0000313" key="1">
    <source>
        <dbReference type="EMBL" id="PNT71761.1"/>
    </source>
</evidence>
<reference evidence="1" key="2">
    <citation type="submission" date="2017-06" db="EMBL/GenBank/DDBJ databases">
        <title>WGS assembly of Brachypodium distachyon.</title>
        <authorList>
            <consortium name="The International Brachypodium Initiative"/>
            <person name="Lucas S."/>
            <person name="Harmon-Smith M."/>
            <person name="Lail K."/>
            <person name="Tice H."/>
            <person name="Grimwood J."/>
            <person name="Bruce D."/>
            <person name="Barry K."/>
            <person name="Shu S."/>
            <person name="Lindquist E."/>
            <person name="Wang M."/>
            <person name="Pitluck S."/>
            <person name="Vogel J.P."/>
            <person name="Garvin D.F."/>
            <person name="Mockler T.C."/>
            <person name="Schmutz J."/>
            <person name="Rokhsar D."/>
            <person name="Bevan M.W."/>
        </authorList>
    </citation>
    <scope>NUCLEOTIDE SEQUENCE</scope>
    <source>
        <strain evidence="1">Bd21</strain>
    </source>
</reference>
<gene>
    <name evidence="1" type="ORF">BRADI_2g35017v3</name>
</gene>
<protein>
    <recommendedName>
        <fullName evidence="4">Reverse transcriptase zinc-binding domain-containing protein</fullName>
    </recommendedName>
</protein>
<accession>A0A2K2DBV7</accession>
<evidence type="ECO:0008006" key="4">
    <source>
        <dbReference type="Google" id="ProtNLM"/>
    </source>
</evidence>
<proteinExistence type="predicted"/>
<name>A0A2K2DBV7_BRADI</name>
<dbReference type="InParanoid" id="A0A2K2DBV7"/>